<evidence type="ECO:0000256" key="2">
    <source>
        <dbReference type="ARBA" id="ARBA00022692"/>
    </source>
</evidence>
<dbReference type="PANTHER" id="PTHR33048:SF146">
    <property type="entry name" value="INTEGRAL MEMBRANE PROTEIN"/>
    <property type="match status" value="1"/>
</dbReference>
<evidence type="ECO:0000313" key="8">
    <source>
        <dbReference type="EMBL" id="MDI1488072.1"/>
    </source>
</evidence>
<keyword evidence="3 6" id="KW-1133">Transmembrane helix</keyword>
<keyword evidence="2 6" id="KW-0812">Transmembrane</keyword>
<comment type="similarity">
    <text evidence="5">Belongs to the SAT4 family.</text>
</comment>
<evidence type="ECO:0000256" key="6">
    <source>
        <dbReference type="SAM" id="Phobius"/>
    </source>
</evidence>
<feature type="transmembrane region" description="Helical" evidence="6">
    <location>
        <begin position="218"/>
        <end position="245"/>
    </location>
</feature>
<accession>A0AA43TXI5</accession>
<dbReference type="InterPro" id="IPR049326">
    <property type="entry name" value="Rhodopsin_dom_fungi"/>
</dbReference>
<dbReference type="Pfam" id="PF20684">
    <property type="entry name" value="Fung_rhodopsin"/>
    <property type="match status" value="1"/>
</dbReference>
<evidence type="ECO:0000313" key="9">
    <source>
        <dbReference type="Proteomes" id="UP001161017"/>
    </source>
</evidence>
<reference evidence="8" key="1">
    <citation type="journal article" date="2023" name="Genome Biol. Evol.">
        <title>First Whole Genome Sequence and Flow Cytometry Genome Size Data for the Lichen-Forming Fungus Ramalina farinacea (Ascomycota).</title>
        <authorList>
            <person name="Llewellyn T."/>
            <person name="Mian S."/>
            <person name="Hill R."/>
            <person name="Leitch I.J."/>
            <person name="Gaya E."/>
        </authorList>
    </citation>
    <scope>NUCLEOTIDE SEQUENCE</scope>
    <source>
        <strain evidence="8">LIQ254RAFAR</strain>
    </source>
</reference>
<feature type="transmembrane region" description="Helical" evidence="6">
    <location>
        <begin position="58"/>
        <end position="75"/>
    </location>
</feature>
<feature type="transmembrane region" description="Helical" evidence="6">
    <location>
        <begin position="265"/>
        <end position="284"/>
    </location>
</feature>
<sequence length="440" mass="48198">MPSYLPTDSLPASSPTCTANVGTVGLVVTWLLLGIGTIVVLLRIYLRLNRHATWWDDWTALASLLMGILSGGFFTKMITSGMGRHVNCLNPQSVVAMLEFSAISEALNVIGIGIVKIAVCLTLLRVVDRARRKMALFLWGSLVFVALTHLALAMIFFLHCRPLAALWNPEVKGSCLSTNTTVLAGYIGFAIDVATDLVCAIIPVVVIRQLQMNLTTKVALCGLMGLGVFTAGCAVAKAVALRGVFADDYTWGFTGPATWAAVEQFVGIIIASVPALRPLFAGLLEKSRRAGSWGYTFRLWRRTGSTSKESSEQRRTFQIFEERQPPMVKRKRDTLLDSCDMDDRIPSAALSNQTTVYECGDSDETQPQRATLRSDVENAIADSGLGQDGNMNFLHAWSLPVVADRRSAMFSLPYLGSIRNSKRCSFPVRDTSMEEDQGWE</sequence>
<dbReference type="PANTHER" id="PTHR33048">
    <property type="entry name" value="PTH11-LIKE INTEGRAL MEMBRANE PROTEIN (AFU_ORTHOLOGUE AFUA_5G11245)"/>
    <property type="match status" value="1"/>
</dbReference>
<dbReference type="Proteomes" id="UP001161017">
    <property type="component" value="Unassembled WGS sequence"/>
</dbReference>
<feature type="transmembrane region" description="Helical" evidence="6">
    <location>
        <begin position="136"/>
        <end position="158"/>
    </location>
</feature>
<proteinExistence type="inferred from homology"/>
<organism evidence="8 9">
    <name type="scientific">Ramalina farinacea</name>
    <dbReference type="NCBI Taxonomy" id="258253"/>
    <lineage>
        <taxon>Eukaryota</taxon>
        <taxon>Fungi</taxon>
        <taxon>Dikarya</taxon>
        <taxon>Ascomycota</taxon>
        <taxon>Pezizomycotina</taxon>
        <taxon>Lecanoromycetes</taxon>
        <taxon>OSLEUM clade</taxon>
        <taxon>Lecanoromycetidae</taxon>
        <taxon>Lecanorales</taxon>
        <taxon>Lecanorineae</taxon>
        <taxon>Ramalinaceae</taxon>
        <taxon>Ramalina</taxon>
    </lineage>
</organism>
<comment type="caution">
    <text evidence="8">The sequence shown here is derived from an EMBL/GenBank/DDBJ whole genome shotgun (WGS) entry which is preliminary data.</text>
</comment>
<evidence type="ECO:0000259" key="7">
    <source>
        <dbReference type="Pfam" id="PF20684"/>
    </source>
</evidence>
<dbReference type="GO" id="GO:0016020">
    <property type="term" value="C:membrane"/>
    <property type="evidence" value="ECO:0007669"/>
    <property type="project" value="UniProtKB-SubCell"/>
</dbReference>
<feature type="transmembrane region" description="Helical" evidence="6">
    <location>
        <begin position="183"/>
        <end position="206"/>
    </location>
</feature>
<evidence type="ECO:0000256" key="3">
    <source>
        <dbReference type="ARBA" id="ARBA00022989"/>
    </source>
</evidence>
<evidence type="ECO:0000256" key="1">
    <source>
        <dbReference type="ARBA" id="ARBA00004141"/>
    </source>
</evidence>
<dbReference type="EMBL" id="JAPUFD010000006">
    <property type="protein sequence ID" value="MDI1488072.1"/>
    <property type="molecule type" value="Genomic_DNA"/>
</dbReference>
<evidence type="ECO:0000256" key="4">
    <source>
        <dbReference type="ARBA" id="ARBA00023136"/>
    </source>
</evidence>
<feature type="transmembrane region" description="Helical" evidence="6">
    <location>
        <begin position="106"/>
        <end position="124"/>
    </location>
</feature>
<gene>
    <name evidence="8" type="ORF">OHK93_007346</name>
</gene>
<feature type="domain" description="Rhodopsin" evidence="7">
    <location>
        <begin position="42"/>
        <end position="281"/>
    </location>
</feature>
<comment type="subcellular location">
    <subcellularLocation>
        <location evidence="1">Membrane</location>
        <topology evidence="1">Multi-pass membrane protein</topology>
    </subcellularLocation>
</comment>
<name>A0AA43TXI5_9LECA</name>
<dbReference type="InterPro" id="IPR052337">
    <property type="entry name" value="SAT4-like"/>
</dbReference>
<feature type="transmembrane region" description="Helical" evidence="6">
    <location>
        <begin position="20"/>
        <end position="46"/>
    </location>
</feature>
<keyword evidence="4 6" id="KW-0472">Membrane</keyword>
<protein>
    <recommendedName>
        <fullName evidence="7">Rhodopsin domain-containing protein</fullName>
    </recommendedName>
</protein>
<evidence type="ECO:0000256" key="5">
    <source>
        <dbReference type="ARBA" id="ARBA00038359"/>
    </source>
</evidence>
<keyword evidence="9" id="KW-1185">Reference proteome</keyword>
<dbReference type="AlphaFoldDB" id="A0AA43TXI5"/>